<comment type="caution">
    <text evidence="1">The sequence shown here is derived from an EMBL/GenBank/DDBJ whole genome shotgun (WGS) entry which is preliminary data.</text>
</comment>
<dbReference type="AlphaFoldDB" id="A0AAD5N4G1"/>
<keyword evidence="2" id="KW-1185">Reference proteome</keyword>
<proteinExistence type="predicted"/>
<gene>
    <name evidence="1" type="ORF">KIN20_019117</name>
</gene>
<protein>
    <recommendedName>
        <fullName evidence="3">Ground-like domain-containing protein</fullName>
    </recommendedName>
</protein>
<sequence length="78" mass="8955">MIQFNAEEILQMSLEVFVASDDFAYSSSYVGENICKIRMDRYYIMVYATPVQSCWATLSGALPPFDRQKKEHASVLLH</sequence>
<organism evidence="1 2">
    <name type="scientific">Parelaphostrongylus tenuis</name>
    <name type="common">Meningeal worm</name>
    <dbReference type="NCBI Taxonomy" id="148309"/>
    <lineage>
        <taxon>Eukaryota</taxon>
        <taxon>Metazoa</taxon>
        <taxon>Ecdysozoa</taxon>
        <taxon>Nematoda</taxon>
        <taxon>Chromadorea</taxon>
        <taxon>Rhabditida</taxon>
        <taxon>Rhabditina</taxon>
        <taxon>Rhabditomorpha</taxon>
        <taxon>Strongyloidea</taxon>
        <taxon>Metastrongylidae</taxon>
        <taxon>Parelaphostrongylus</taxon>
    </lineage>
</organism>
<accession>A0AAD5N4G1</accession>
<dbReference type="EMBL" id="JAHQIW010003811">
    <property type="protein sequence ID" value="KAJ1360196.1"/>
    <property type="molecule type" value="Genomic_DNA"/>
</dbReference>
<evidence type="ECO:0000313" key="1">
    <source>
        <dbReference type="EMBL" id="KAJ1360196.1"/>
    </source>
</evidence>
<name>A0AAD5N4G1_PARTN</name>
<reference evidence="1" key="1">
    <citation type="submission" date="2021-06" db="EMBL/GenBank/DDBJ databases">
        <title>Parelaphostrongylus tenuis whole genome reference sequence.</title>
        <authorList>
            <person name="Garwood T.J."/>
            <person name="Larsen P.A."/>
            <person name="Fountain-Jones N.M."/>
            <person name="Garbe J.R."/>
            <person name="Macchietto M.G."/>
            <person name="Kania S.A."/>
            <person name="Gerhold R.W."/>
            <person name="Richards J.E."/>
            <person name="Wolf T.M."/>
        </authorList>
    </citation>
    <scope>NUCLEOTIDE SEQUENCE</scope>
    <source>
        <strain evidence="1">MNPRO001-30</strain>
        <tissue evidence="1">Meninges</tissue>
    </source>
</reference>
<evidence type="ECO:0008006" key="3">
    <source>
        <dbReference type="Google" id="ProtNLM"/>
    </source>
</evidence>
<evidence type="ECO:0000313" key="2">
    <source>
        <dbReference type="Proteomes" id="UP001196413"/>
    </source>
</evidence>
<dbReference type="Proteomes" id="UP001196413">
    <property type="component" value="Unassembled WGS sequence"/>
</dbReference>